<accession>A0ABP0EMQ6</accession>
<sequence length="66" mass="7561">MFTLLKVVTSIVVLILTVLLFCFLAVTSWSLLAKIALAVIWFILINLLFIALAYWQFKSRQNGDEK</sequence>
<dbReference type="RefSeq" id="WP_349641137.1">
    <property type="nucleotide sequence ID" value="NZ_CAWVOH010000001.1"/>
</dbReference>
<dbReference type="EMBL" id="CAWVOH010000001">
    <property type="protein sequence ID" value="CAK8053575.1"/>
    <property type="molecule type" value="Genomic_DNA"/>
</dbReference>
<comment type="subcellular location">
    <subcellularLocation>
        <location evidence="1">Membrane</location>
        <topology evidence="1">Multi-pass membrane protein</topology>
    </subcellularLocation>
</comment>
<proteinExistence type="predicted"/>
<keyword evidence="2" id="KW-0472">Membrane</keyword>
<dbReference type="PROSITE" id="PS50999">
    <property type="entry name" value="COX2_TM"/>
    <property type="match status" value="1"/>
</dbReference>
<keyword evidence="2" id="KW-1133">Transmembrane helix</keyword>
<dbReference type="Proteomes" id="UP001314241">
    <property type="component" value="Unassembled WGS sequence"/>
</dbReference>
<dbReference type="InterPro" id="IPR011759">
    <property type="entry name" value="Cyt_c_oxidase_su2_TM_dom"/>
</dbReference>
<comment type="caution">
    <text evidence="4">The sequence shown here is derived from an EMBL/GenBank/DDBJ whole genome shotgun (WGS) entry which is preliminary data.</text>
</comment>
<feature type="transmembrane region" description="Helical" evidence="2">
    <location>
        <begin position="7"/>
        <end position="29"/>
    </location>
</feature>
<keyword evidence="2" id="KW-0812">Transmembrane</keyword>
<organism evidence="4 5">
    <name type="scientific">Eupransor demetentiae</name>
    <dbReference type="NCBI Taxonomy" id="3109584"/>
    <lineage>
        <taxon>Bacteria</taxon>
        <taxon>Bacillati</taxon>
        <taxon>Bacillota</taxon>
        <taxon>Bacilli</taxon>
        <taxon>Lactobacillales</taxon>
        <taxon>Lactobacillaceae</taxon>
        <taxon>Eupransor</taxon>
    </lineage>
</organism>
<protein>
    <recommendedName>
        <fullName evidence="3">Cytochrome oxidase subunit II transmembrane region profile domain-containing protein</fullName>
    </recommendedName>
</protein>
<evidence type="ECO:0000256" key="2">
    <source>
        <dbReference type="SAM" id="Phobius"/>
    </source>
</evidence>
<reference evidence="4 5" key="1">
    <citation type="submission" date="2024-01" db="EMBL/GenBank/DDBJ databases">
        <authorList>
            <person name="Botero Cardona J."/>
        </authorList>
    </citation>
    <scope>NUCLEOTIDE SEQUENCE [LARGE SCALE GENOMIC DNA]</scope>
    <source>
        <strain evidence="4 5">LMG 33000</strain>
    </source>
</reference>
<name>A0ABP0EMQ6_9LACO</name>
<keyword evidence="5" id="KW-1185">Reference proteome</keyword>
<evidence type="ECO:0000313" key="5">
    <source>
        <dbReference type="Proteomes" id="UP001314241"/>
    </source>
</evidence>
<evidence type="ECO:0000259" key="3">
    <source>
        <dbReference type="PROSITE" id="PS50999"/>
    </source>
</evidence>
<evidence type="ECO:0000313" key="4">
    <source>
        <dbReference type="EMBL" id="CAK8053575.1"/>
    </source>
</evidence>
<feature type="transmembrane region" description="Helical" evidence="2">
    <location>
        <begin position="35"/>
        <end position="57"/>
    </location>
</feature>
<gene>
    <name evidence="4" type="ORF">R54876_GBNLAHCA_00132</name>
</gene>
<evidence type="ECO:0000256" key="1">
    <source>
        <dbReference type="ARBA" id="ARBA00004141"/>
    </source>
</evidence>
<feature type="domain" description="Cytochrome oxidase subunit II transmembrane region profile" evidence="3">
    <location>
        <begin position="1"/>
        <end position="66"/>
    </location>
</feature>